<dbReference type="Proteomes" id="UP000539985">
    <property type="component" value="Unassembled WGS sequence"/>
</dbReference>
<keyword evidence="3" id="KW-0804">Transcription</keyword>
<dbReference type="AlphaFoldDB" id="A0A7Y7XE84"/>
<dbReference type="InterPro" id="IPR050204">
    <property type="entry name" value="AraC_XylS_family_regulators"/>
</dbReference>
<dbReference type="SMART" id="SM00342">
    <property type="entry name" value="HTH_ARAC"/>
    <property type="match status" value="1"/>
</dbReference>
<evidence type="ECO:0000256" key="1">
    <source>
        <dbReference type="ARBA" id="ARBA00023015"/>
    </source>
</evidence>
<dbReference type="GO" id="GO:0043565">
    <property type="term" value="F:sequence-specific DNA binding"/>
    <property type="evidence" value="ECO:0007669"/>
    <property type="project" value="InterPro"/>
</dbReference>
<evidence type="ECO:0000256" key="4">
    <source>
        <dbReference type="ARBA" id="ARBA00037345"/>
    </source>
</evidence>
<dbReference type="EMBL" id="JACAQB010000008">
    <property type="protein sequence ID" value="NWB98294.1"/>
    <property type="molecule type" value="Genomic_DNA"/>
</dbReference>
<dbReference type="InterPro" id="IPR009057">
    <property type="entry name" value="Homeodomain-like_sf"/>
</dbReference>
<dbReference type="PANTHER" id="PTHR46796">
    <property type="entry name" value="HTH-TYPE TRANSCRIPTIONAL ACTIVATOR RHAS-RELATED"/>
    <property type="match status" value="1"/>
</dbReference>
<gene>
    <name evidence="6" type="ORF">HX882_20550</name>
</gene>
<accession>A0A7Y7XE84</accession>
<dbReference type="Gene3D" id="1.10.10.60">
    <property type="entry name" value="Homeodomain-like"/>
    <property type="match status" value="1"/>
</dbReference>
<dbReference type="PROSITE" id="PS01124">
    <property type="entry name" value="HTH_ARAC_FAMILY_2"/>
    <property type="match status" value="1"/>
</dbReference>
<dbReference type="Pfam" id="PF12833">
    <property type="entry name" value="HTH_18"/>
    <property type="match status" value="1"/>
</dbReference>
<proteinExistence type="predicted"/>
<feature type="domain" description="HTH araC/xylS-type" evidence="5">
    <location>
        <begin position="122"/>
        <end position="219"/>
    </location>
</feature>
<dbReference type="InterPro" id="IPR018060">
    <property type="entry name" value="HTH_AraC"/>
</dbReference>
<comment type="caution">
    <text evidence="6">The sequence shown here is derived from an EMBL/GenBank/DDBJ whole genome shotgun (WGS) entry which is preliminary data.</text>
</comment>
<organism evidence="6 7">
    <name type="scientific">Pseudomonas gingeri</name>
    <dbReference type="NCBI Taxonomy" id="117681"/>
    <lineage>
        <taxon>Bacteria</taxon>
        <taxon>Pseudomonadati</taxon>
        <taxon>Pseudomonadota</taxon>
        <taxon>Gammaproteobacteria</taxon>
        <taxon>Pseudomonadales</taxon>
        <taxon>Pseudomonadaceae</taxon>
        <taxon>Pseudomonas</taxon>
    </lineage>
</organism>
<dbReference type="RefSeq" id="WP_177103886.1">
    <property type="nucleotide sequence ID" value="NZ_JACAQB010000008.1"/>
</dbReference>
<dbReference type="SUPFAM" id="SSF46689">
    <property type="entry name" value="Homeodomain-like"/>
    <property type="match status" value="1"/>
</dbReference>
<evidence type="ECO:0000256" key="2">
    <source>
        <dbReference type="ARBA" id="ARBA00023125"/>
    </source>
</evidence>
<comment type="function">
    <text evidence="4">Regulatory protein of the TOL plasmid xyl operons. XylS activates the xylXYZLTEGFJQKIH operon required for the degradation of toluene, m-xylene and p-xylene.</text>
</comment>
<keyword evidence="1" id="KW-0805">Transcription regulation</keyword>
<dbReference type="GO" id="GO:0003700">
    <property type="term" value="F:DNA-binding transcription factor activity"/>
    <property type="evidence" value="ECO:0007669"/>
    <property type="project" value="InterPro"/>
</dbReference>
<reference evidence="6 7" key="1">
    <citation type="submission" date="2020-04" db="EMBL/GenBank/DDBJ databases">
        <title>Molecular characterization of pseudomonads from Agaricus bisporus reveal novel blotch 2 pathogens in Western Europe.</title>
        <authorList>
            <person name="Taparia T."/>
            <person name="Krijger M."/>
            <person name="Haynes E."/>
            <person name="Elpinstone J.G."/>
            <person name="Noble R."/>
            <person name="Van Der Wolf J."/>
        </authorList>
    </citation>
    <scope>NUCLEOTIDE SEQUENCE [LARGE SCALE GENOMIC DNA]</scope>
    <source>
        <strain evidence="6 7">H7001</strain>
    </source>
</reference>
<evidence type="ECO:0000313" key="6">
    <source>
        <dbReference type="EMBL" id="NWB98294.1"/>
    </source>
</evidence>
<evidence type="ECO:0000259" key="5">
    <source>
        <dbReference type="PROSITE" id="PS01124"/>
    </source>
</evidence>
<keyword evidence="2" id="KW-0238">DNA-binding</keyword>
<protein>
    <submittedName>
        <fullName evidence="6">Helix-turn-helix domain-containing protein</fullName>
    </submittedName>
</protein>
<name>A0A7Y7XE84_9PSED</name>
<evidence type="ECO:0000313" key="7">
    <source>
        <dbReference type="Proteomes" id="UP000539985"/>
    </source>
</evidence>
<evidence type="ECO:0000256" key="3">
    <source>
        <dbReference type="ARBA" id="ARBA00023163"/>
    </source>
</evidence>
<sequence length="226" mass="24945">MNNSEWTGALWLGRDYALIHGELGRTAPHAHYAHQVILAPEAPVTLLLDDQPHSRHDFFIEAQRVHAILQAPGRSFSLYAEPLTLDLGVLQQALSQVEWSLPALEGALHRCPRRPLEDPRIARALLTLEHSLEGKVSADALARAANLSQSQLERLFASRLGLPIRRLVLWRRLRLALARVLAGDSLTAAAHAAGFADSAHFSRTMKKLFGVTAAHALGRIQVRLLD</sequence>